<keyword evidence="5" id="KW-1185">Reference proteome</keyword>
<dbReference type="Proteomes" id="UP001496674">
    <property type="component" value="Chromosome"/>
</dbReference>
<dbReference type="SUPFAM" id="SSF103088">
    <property type="entry name" value="OmpA-like"/>
    <property type="match status" value="1"/>
</dbReference>
<organism evidence="4 5">
    <name type="scientific">Bacteroides sedimenti</name>
    <dbReference type="NCBI Taxonomy" id="2136147"/>
    <lineage>
        <taxon>Bacteria</taxon>
        <taxon>Pseudomonadati</taxon>
        <taxon>Bacteroidota</taxon>
        <taxon>Bacteroidia</taxon>
        <taxon>Bacteroidales</taxon>
        <taxon>Bacteroidaceae</taxon>
        <taxon>Bacteroides</taxon>
    </lineage>
</organism>
<dbReference type="InterPro" id="IPR006665">
    <property type="entry name" value="OmpA-like"/>
</dbReference>
<protein>
    <recommendedName>
        <fullName evidence="3">OmpA-like domain-containing protein</fullName>
    </recommendedName>
</protein>
<gene>
    <name evidence="4" type="ORF">BSYN_01210</name>
</gene>
<feature type="domain" description="OmpA-like" evidence="3">
    <location>
        <begin position="339"/>
        <end position="429"/>
    </location>
</feature>
<feature type="chain" id="PRO_5045786423" description="OmpA-like domain-containing protein" evidence="2">
    <location>
        <begin position="21"/>
        <end position="439"/>
    </location>
</feature>
<evidence type="ECO:0000259" key="3">
    <source>
        <dbReference type="Pfam" id="PF00691"/>
    </source>
</evidence>
<reference evidence="4 5" key="1">
    <citation type="submission" date="2023-04" db="EMBL/GenBank/DDBJ databases">
        <title>Draft genome sequence of acteroides sedimenti strain YN3PY1.</title>
        <authorList>
            <person name="Yoshida N."/>
        </authorList>
    </citation>
    <scope>NUCLEOTIDE SEQUENCE [LARGE SCALE GENOMIC DNA]</scope>
    <source>
        <strain evidence="4 5">YN3PY1</strain>
    </source>
</reference>
<dbReference type="EMBL" id="AP028055">
    <property type="protein sequence ID" value="BEG97856.1"/>
    <property type="molecule type" value="Genomic_DNA"/>
</dbReference>
<dbReference type="Pfam" id="PF00691">
    <property type="entry name" value="OmpA"/>
    <property type="match status" value="1"/>
</dbReference>
<dbReference type="InterPro" id="IPR011250">
    <property type="entry name" value="OMP/PagP_B-barrel"/>
</dbReference>
<keyword evidence="2" id="KW-0732">Signal</keyword>
<evidence type="ECO:0000256" key="1">
    <source>
        <dbReference type="SAM" id="Coils"/>
    </source>
</evidence>
<evidence type="ECO:0000313" key="4">
    <source>
        <dbReference type="EMBL" id="BEG97856.1"/>
    </source>
</evidence>
<feature type="signal peptide" evidence="2">
    <location>
        <begin position="1"/>
        <end position="20"/>
    </location>
</feature>
<evidence type="ECO:0000256" key="2">
    <source>
        <dbReference type="SAM" id="SignalP"/>
    </source>
</evidence>
<proteinExistence type="predicted"/>
<dbReference type="SUPFAM" id="SSF56925">
    <property type="entry name" value="OMPA-like"/>
    <property type="match status" value="1"/>
</dbReference>
<dbReference type="Gene3D" id="3.30.1330.60">
    <property type="entry name" value="OmpA-like domain"/>
    <property type="match status" value="1"/>
</dbReference>
<dbReference type="InterPro" id="IPR036737">
    <property type="entry name" value="OmpA-like_sf"/>
</dbReference>
<dbReference type="RefSeq" id="WP_353332286.1">
    <property type="nucleotide sequence ID" value="NZ_AP028055.1"/>
</dbReference>
<keyword evidence="1" id="KW-0175">Coiled coil</keyword>
<evidence type="ECO:0000313" key="5">
    <source>
        <dbReference type="Proteomes" id="UP001496674"/>
    </source>
</evidence>
<accession>A0ABN6Z6J6</accession>
<sequence>MVKIQWIIAVLLLMNATARAQQPEKESAPGTQTYSFVQLQGGAQYTFAESHAYSTIWGKVSPNAALTIGHFYSPQLGARLQLGGWTSKNKMGYTDYSVSYLNFNVDIMLNLMQLGSNAGRERGMNLYAILGAGYVHGFGDTNVMVGSEYDKGLHALRASNSGSVRLGLQTEWKLTPNWYVNLELNANLLRDDFNGQEKYNFNNDIMMNLLAGVSYRFGGKGTATAQLMGASEIETLNEQNNALREQVKEMAERNRVLREMVYGTEKTTGAATEMNPMKGLNKGITSTEAGQKGKNVVNAEEVPAVATGNIPNKATAGKPEKNKEINAASDTILIGIVVFRLNKDIIEADQEIVLYNVAQYMMKYRDRQVHVVSYTDRSTSTANRNRMLGESRTSSIVKLMTERYNIPANRFEMENVECDSQPFNETNVWNKVRIYIKKG</sequence>
<feature type="coiled-coil region" evidence="1">
    <location>
        <begin position="233"/>
        <end position="260"/>
    </location>
</feature>
<name>A0ABN6Z6J6_9BACE</name>